<name>A0A9N8J9D7_9PEZI</name>
<dbReference type="GO" id="GO:0016405">
    <property type="term" value="F:CoA-ligase activity"/>
    <property type="evidence" value="ECO:0007669"/>
    <property type="project" value="TreeGrafter"/>
</dbReference>
<proteinExistence type="inferred from homology"/>
<gene>
    <name evidence="4" type="ORF">AWRI4619_LOCUS203</name>
</gene>
<dbReference type="InterPro" id="IPR045851">
    <property type="entry name" value="AMP-bd_C_sf"/>
</dbReference>
<evidence type="ECO:0000256" key="2">
    <source>
        <dbReference type="ARBA" id="ARBA00022598"/>
    </source>
</evidence>
<organism evidence="4 5">
    <name type="scientific">Aureobasidium vineae</name>
    <dbReference type="NCBI Taxonomy" id="2773715"/>
    <lineage>
        <taxon>Eukaryota</taxon>
        <taxon>Fungi</taxon>
        <taxon>Dikarya</taxon>
        <taxon>Ascomycota</taxon>
        <taxon>Pezizomycotina</taxon>
        <taxon>Dothideomycetes</taxon>
        <taxon>Dothideomycetidae</taxon>
        <taxon>Dothideales</taxon>
        <taxon>Saccotheciaceae</taxon>
        <taxon>Aureobasidium</taxon>
    </lineage>
</organism>
<dbReference type="Gene3D" id="3.30.300.30">
    <property type="match status" value="1"/>
</dbReference>
<dbReference type="PANTHER" id="PTHR24096">
    <property type="entry name" value="LONG-CHAIN-FATTY-ACID--COA LIGASE"/>
    <property type="match status" value="1"/>
</dbReference>
<dbReference type="SUPFAM" id="SSF56801">
    <property type="entry name" value="Acetyl-CoA synthetase-like"/>
    <property type="match status" value="1"/>
</dbReference>
<accession>A0A9N8J9D7</accession>
<dbReference type="Proteomes" id="UP000716446">
    <property type="component" value="Unassembled WGS sequence"/>
</dbReference>
<dbReference type="EMBL" id="CAIJEN010000001">
    <property type="protein sequence ID" value="CAD0081636.1"/>
    <property type="molecule type" value="Genomic_DNA"/>
</dbReference>
<protein>
    <recommendedName>
        <fullName evidence="3">AMP-binding enzyme C-terminal domain-containing protein</fullName>
    </recommendedName>
</protein>
<evidence type="ECO:0000259" key="3">
    <source>
        <dbReference type="Pfam" id="PF13193"/>
    </source>
</evidence>
<dbReference type="AlphaFoldDB" id="A0A9N8J9D7"/>
<evidence type="ECO:0000313" key="5">
    <source>
        <dbReference type="Proteomes" id="UP000716446"/>
    </source>
</evidence>
<sequence>MFDSAREEYRITGRYKDIFKVFDGKEVSPDEVEDVLKTHECVTDAAVTARPGRRGDGYSEPVAYVVCSKAVDQQELANYVASSLSAYKSPTGGVIFCESIPRTGFGKVSRRELEQIPRASALEYLAPVVALDGHYKLQV</sequence>
<dbReference type="InterPro" id="IPR025110">
    <property type="entry name" value="AMP-bd_C"/>
</dbReference>
<comment type="caution">
    <text evidence="4">The sequence shown here is derived from an EMBL/GenBank/DDBJ whole genome shotgun (WGS) entry which is preliminary data.</text>
</comment>
<keyword evidence="5" id="KW-1185">Reference proteome</keyword>
<keyword evidence="2" id="KW-0436">Ligase</keyword>
<evidence type="ECO:0000256" key="1">
    <source>
        <dbReference type="ARBA" id="ARBA00006432"/>
    </source>
</evidence>
<dbReference type="Pfam" id="PF13193">
    <property type="entry name" value="AMP-binding_C"/>
    <property type="match status" value="1"/>
</dbReference>
<feature type="domain" description="AMP-binding enzyme C-terminal" evidence="3">
    <location>
        <begin position="31"/>
        <end position="107"/>
    </location>
</feature>
<reference evidence="4" key="1">
    <citation type="submission" date="2020-06" db="EMBL/GenBank/DDBJ databases">
        <authorList>
            <person name="Onetto C."/>
        </authorList>
    </citation>
    <scope>NUCLEOTIDE SEQUENCE</scope>
</reference>
<dbReference type="PANTHER" id="PTHR24096:SF149">
    <property type="entry name" value="AMP-BINDING DOMAIN-CONTAINING PROTEIN-RELATED"/>
    <property type="match status" value="1"/>
</dbReference>
<evidence type="ECO:0000313" key="4">
    <source>
        <dbReference type="EMBL" id="CAD0081636.1"/>
    </source>
</evidence>
<comment type="similarity">
    <text evidence="1">Belongs to the ATP-dependent AMP-binding enzyme family.</text>
</comment>